<evidence type="ECO:0000256" key="1">
    <source>
        <dbReference type="SAM" id="SignalP"/>
    </source>
</evidence>
<dbReference type="AlphaFoldDB" id="A0A931B629"/>
<protein>
    <recommendedName>
        <fullName evidence="4">Lipoprotein</fullName>
    </recommendedName>
</protein>
<keyword evidence="1" id="KW-0732">Signal</keyword>
<dbReference type="EMBL" id="JADPRT010000010">
    <property type="protein sequence ID" value="MBF9070918.1"/>
    <property type="molecule type" value="Genomic_DNA"/>
</dbReference>
<evidence type="ECO:0000313" key="2">
    <source>
        <dbReference type="EMBL" id="MBF9070918.1"/>
    </source>
</evidence>
<dbReference type="RefSeq" id="WP_196196098.1">
    <property type="nucleotide sequence ID" value="NZ_JADPRT010000010.1"/>
</dbReference>
<sequence length="297" mass="30179">MRSSRALALAAVLLSAVAGCATTTTVQTSSTAAPTRSAATDPDPFTVRADKLAAAWDGSPLQQTWQNGYVTQDDGVRVPSGAFRSQADKAAFETGKVRFAVRVPTGPAQQTVRFDRGTTRTLPGLQPQDALRVAGGGGPCPASSCTTTLTVTAVQPTTLRLPTSQGMATVPAWAFRIAGYQGEFVVAAVRPEPGPSASNPPQLNGYEGAGLIAVSSDGRTLTLGVGGGCGQGKPTGLVYETKDVVVVGATGAPTPIPSGTACAASATELPVQVHLSDVLDGRTVLDVADGMPELPVH</sequence>
<dbReference type="PROSITE" id="PS51257">
    <property type="entry name" value="PROKAR_LIPOPROTEIN"/>
    <property type="match status" value="1"/>
</dbReference>
<feature type="chain" id="PRO_5038711491" description="Lipoprotein" evidence="1">
    <location>
        <begin position="22"/>
        <end position="297"/>
    </location>
</feature>
<name>A0A931B629_9ACTN</name>
<reference evidence="2" key="1">
    <citation type="submission" date="2020-11" db="EMBL/GenBank/DDBJ databases">
        <title>Isolation and identification of active actinomycetes.</title>
        <authorList>
            <person name="Yu B."/>
        </authorList>
    </citation>
    <scope>NUCLEOTIDE SEQUENCE</scope>
    <source>
        <strain evidence="2">NEAU-YB345</strain>
    </source>
</reference>
<dbReference type="Proteomes" id="UP000657385">
    <property type="component" value="Unassembled WGS sequence"/>
</dbReference>
<evidence type="ECO:0008006" key="4">
    <source>
        <dbReference type="Google" id="ProtNLM"/>
    </source>
</evidence>
<feature type="signal peptide" evidence="1">
    <location>
        <begin position="1"/>
        <end position="21"/>
    </location>
</feature>
<proteinExistence type="predicted"/>
<gene>
    <name evidence="2" type="ORF">I2501_23155</name>
</gene>
<organism evidence="2 3">
    <name type="scientific">Streptacidiphilus fuscans</name>
    <dbReference type="NCBI Taxonomy" id="2789292"/>
    <lineage>
        <taxon>Bacteria</taxon>
        <taxon>Bacillati</taxon>
        <taxon>Actinomycetota</taxon>
        <taxon>Actinomycetes</taxon>
        <taxon>Kitasatosporales</taxon>
        <taxon>Streptomycetaceae</taxon>
        <taxon>Streptacidiphilus</taxon>
    </lineage>
</organism>
<accession>A0A931B629</accession>
<keyword evidence="3" id="KW-1185">Reference proteome</keyword>
<comment type="caution">
    <text evidence="2">The sequence shown here is derived from an EMBL/GenBank/DDBJ whole genome shotgun (WGS) entry which is preliminary data.</text>
</comment>
<evidence type="ECO:0000313" key="3">
    <source>
        <dbReference type="Proteomes" id="UP000657385"/>
    </source>
</evidence>